<reference evidence="4 6" key="1">
    <citation type="journal article" date="2021" name="ISME Commun">
        <title>Automated analysis of genomic sequences facilitates high-throughput and comprehensive description of bacteria.</title>
        <authorList>
            <person name="Hitch T.C.A."/>
        </authorList>
    </citation>
    <scope>NUCLEOTIDE SEQUENCE [LARGE SCALE GENOMIC DNA]</scope>
    <source>
        <strain evidence="4 6">Sanger_19</strain>
    </source>
</reference>
<dbReference type="Proteomes" id="UP001209666">
    <property type="component" value="Unassembled WGS sequence"/>
</dbReference>
<protein>
    <recommendedName>
        <fullName evidence="7">DUF4355 domain-containing protein</fullName>
    </recommendedName>
</protein>
<gene>
    <name evidence="3" type="ORF">LKD47_04840</name>
    <name evidence="4" type="ORF">OCV43_11515</name>
</gene>
<dbReference type="RefSeq" id="WP_227700886.1">
    <property type="nucleotide sequence ID" value="NZ_JAJEQW010000003.1"/>
</dbReference>
<dbReference type="Proteomes" id="UP001198893">
    <property type="component" value="Unassembled WGS sequence"/>
</dbReference>
<accession>A0AAW4WHL7</accession>
<sequence>MAVRLNLFSNTEQDTKKVSTVEELPQYMLKCIYDNNVAEESEEAKQEKMAKIKRKLEAGKKLTKEELSWLQRNDPIAYAHAIRVQMIAEEVEKELKAAKSKEEANRIVSTAVSGISDDDPDKEYIVAAVNRVSDEFHKSGAYSRLPGTQESAEKRKQKKKNGISFKREDEKEELMNWSPLQEVVEKLPTFTAGA</sequence>
<dbReference type="EMBL" id="JAJEQW010000003">
    <property type="protein sequence ID" value="MCC2241635.1"/>
    <property type="molecule type" value="Genomic_DNA"/>
</dbReference>
<name>A0AAW4WHL7_9FIRM</name>
<evidence type="ECO:0000313" key="5">
    <source>
        <dbReference type="Proteomes" id="UP001198893"/>
    </source>
</evidence>
<evidence type="ECO:0000313" key="4">
    <source>
        <dbReference type="EMBL" id="MCU6717892.1"/>
    </source>
</evidence>
<reference evidence="4" key="3">
    <citation type="submission" date="2022-09" db="EMBL/GenBank/DDBJ databases">
        <authorList>
            <person name="Hitch T.C.A."/>
        </authorList>
    </citation>
    <scope>NUCLEOTIDE SEQUENCE</scope>
    <source>
        <strain evidence="4">Sanger_19</strain>
    </source>
</reference>
<evidence type="ECO:0000256" key="2">
    <source>
        <dbReference type="SAM" id="MobiDB-lite"/>
    </source>
</evidence>
<keyword evidence="1" id="KW-0175">Coiled coil</keyword>
<evidence type="ECO:0000313" key="6">
    <source>
        <dbReference type="Proteomes" id="UP001209666"/>
    </source>
</evidence>
<organism evidence="3 5">
    <name type="scientific">Roseburia amylophila</name>
    <dbReference type="NCBI Taxonomy" id="2981794"/>
    <lineage>
        <taxon>Bacteria</taxon>
        <taxon>Bacillati</taxon>
        <taxon>Bacillota</taxon>
        <taxon>Clostridia</taxon>
        <taxon>Lachnospirales</taxon>
        <taxon>Lachnospiraceae</taxon>
        <taxon>Roseburia</taxon>
    </lineage>
</organism>
<dbReference type="AlphaFoldDB" id="A0AAW4WHL7"/>
<evidence type="ECO:0008006" key="7">
    <source>
        <dbReference type="Google" id="ProtNLM"/>
    </source>
</evidence>
<comment type="caution">
    <text evidence="3">The sequence shown here is derived from an EMBL/GenBank/DDBJ whole genome shotgun (WGS) entry which is preliminary data.</text>
</comment>
<feature type="coiled-coil region" evidence="1">
    <location>
        <begin position="35"/>
        <end position="101"/>
    </location>
</feature>
<keyword evidence="6" id="KW-1185">Reference proteome</keyword>
<reference evidence="3" key="2">
    <citation type="submission" date="2021-10" db="EMBL/GenBank/DDBJ databases">
        <title>Anaerobic single-cell dispensing facilitates the cultivation of human gut bacteria.</title>
        <authorList>
            <person name="Afrizal A."/>
        </authorList>
    </citation>
    <scope>NUCLEOTIDE SEQUENCE</scope>
    <source>
        <strain evidence="3">CLA-AA-H204</strain>
    </source>
</reference>
<evidence type="ECO:0000313" key="3">
    <source>
        <dbReference type="EMBL" id="MCC2241635.1"/>
    </source>
</evidence>
<proteinExistence type="predicted"/>
<evidence type="ECO:0000256" key="1">
    <source>
        <dbReference type="SAM" id="Coils"/>
    </source>
</evidence>
<dbReference type="EMBL" id="JAOQKI010000020">
    <property type="protein sequence ID" value="MCU6717892.1"/>
    <property type="molecule type" value="Genomic_DNA"/>
</dbReference>
<feature type="region of interest" description="Disordered" evidence="2">
    <location>
        <begin position="138"/>
        <end position="167"/>
    </location>
</feature>